<sequence>MEWIVAPHAAEWQLADTLPSALGAMGTPGFSDRMGLSECSSAAVLLVDGLGWRLLREYAADAPVLAELDTARPGAAGFPTTTATSIASLGTGRCSGEHGVVGYSFAEPGGALLRPLSWSRRDGSGKDTSLLDAWPPETVQPKETVPQRAVAAGVDTRLVVPAEFAGTGLTRAALRGGELRGVNALGDLAAQLLAGMEAPSPVLCYGYHGQLDMLGHVHGPGSRPWRMHLRQVDRLVESVAERLPAGTQLLVVADHGMVPFEPGSSPDADTDPELSEGVRLVGGEVRVRHVYTEPGATEDVLATWRSKLGSDATVLTAEEAIAAGWFGPVISEGVRARIGDVIALARHNGVIRSSAEPHAAALLGQHGSLTADEQYIPLLVARG</sequence>
<evidence type="ECO:0000313" key="2">
    <source>
        <dbReference type="Proteomes" id="UP000199213"/>
    </source>
</evidence>
<dbReference type="EMBL" id="FNFM01000010">
    <property type="protein sequence ID" value="SDK63372.1"/>
    <property type="molecule type" value="Genomic_DNA"/>
</dbReference>
<dbReference type="Gene3D" id="3.40.720.10">
    <property type="entry name" value="Alkaline Phosphatase, subunit A"/>
    <property type="match status" value="1"/>
</dbReference>
<name>A0A1G9DHK5_ACTMZ</name>
<keyword evidence="2" id="KW-1185">Reference proteome</keyword>
<protein>
    <submittedName>
        <fullName evidence="1">Predicted pyrophosphatase or phosphodiesterase, AlkP superfamily</fullName>
    </submittedName>
</protein>
<dbReference type="GO" id="GO:0016787">
    <property type="term" value="F:hydrolase activity"/>
    <property type="evidence" value="ECO:0007669"/>
    <property type="project" value="UniProtKB-ARBA"/>
</dbReference>
<dbReference type="PANTHER" id="PTHR10151:SF120">
    <property type="entry name" value="BIS(5'-ADENOSYL)-TRIPHOSPHATASE"/>
    <property type="match status" value="1"/>
</dbReference>
<dbReference type="InterPro" id="IPR017850">
    <property type="entry name" value="Alkaline_phosphatase_core_sf"/>
</dbReference>
<dbReference type="AlphaFoldDB" id="A0A1G9DHK5"/>
<reference evidence="2" key="1">
    <citation type="submission" date="2016-10" db="EMBL/GenBank/DDBJ databases">
        <authorList>
            <person name="Varghese N."/>
            <person name="Submissions S."/>
        </authorList>
    </citation>
    <scope>NUCLEOTIDE SEQUENCE [LARGE SCALE GENOMIC DNA]</scope>
    <source>
        <strain evidence="2">DSM 45460</strain>
    </source>
</reference>
<accession>A0A1G9DHK5</accession>
<dbReference type="RefSeq" id="WP_092630351.1">
    <property type="nucleotide sequence ID" value="NZ_FNFM01000010.1"/>
</dbReference>
<dbReference type="Pfam" id="PF01663">
    <property type="entry name" value="Phosphodiest"/>
    <property type="match status" value="1"/>
</dbReference>
<gene>
    <name evidence="1" type="ORF">SAMN04487820_110103</name>
</gene>
<organism evidence="1 2">
    <name type="scientific">Actinopolyspora mzabensis</name>
    <dbReference type="NCBI Taxonomy" id="995066"/>
    <lineage>
        <taxon>Bacteria</taxon>
        <taxon>Bacillati</taxon>
        <taxon>Actinomycetota</taxon>
        <taxon>Actinomycetes</taxon>
        <taxon>Actinopolysporales</taxon>
        <taxon>Actinopolysporaceae</taxon>
        <taxon>Actinopolyspora</taxon>
    </lineage>
</organism>
<evidence type="ECO:0000313" key="1">
    <source>
        <dbReference type="EMBL" id="SDK63372.1"/>
    </source>
</evidence>
<dbReference type="InterPro" id="IPR002591">
    <property type="entry name" value="Phosphodiest/P_Trfase"/>
</dbReference>
<dbReference type="Proteomes" id="UP000199213">
    <property type="component" value="Unassembled WGS sequence"/>
</dbReference>
<dbReference type="PANTHER" id="PTHR10151">
    <property type="entry name" value="ECTONUCLEOTIDE PYROPHOSPHATASE/PHOSPHODIESTERASE"/>
    <property type="match status" value="1"/>
</dbReference>
<dbReference type="SUPFAM" id="SSF53649">
    <property type="entry name" value="Alkaline phosphatase-like"/>
    <property type="match status" value="1"/>
</dbReference>
<dbReference type="OrthoDB" id="9779267at2"/>
<proteinExistence type="predicted"/>